<comment type="caution">
    <text evidence="2">The sequence shown here is derived from an EMBL/GenBank/DDBJ whole genome shotgun (WGS) entry which is preliminary data.</text>
</comment>
<proteinExistence type="predicted"/>
<gene>
    <name evidence="2" type="ORF">S03H2_10904</name>
</gene>
<accession>X1GZS2</accession>
<dbReference type="EMBL" id="BARU01005585">
    <property type="protein sequence ID" value="GAH38498.1"/>
    <property type="molecule type" value="Genomic_DNA"/>
</dbReference>
<protein>
    <recommendedName>
        <fullName evidence="1">N-acetyltransferase domain-containing protein</fullName>
    </recommendedName>
</protein>
<dbReference type="SUPFAM" id="SSF55729">
    <property type="entry name" value="Acyl-CoA N-acyltransferases (Nat)"/>
    <property type="match status" value="1"/>
</dbReference>
<evidence type="ECO:0000259" key="1">
    <source>
        <dbReference type="PROSITE" id="PS51186"/>
    </source>
</evidence>
<sequence length="164" mass="18424">MSQKVTIRPARDQDLPRMKEIAVQAWQPIYADYEARMGEELFSLLHPDGWKDEKASQVADHFQGWPEWCLVAEVNGQIAGFITFTLDADRNIGEIGNNAVDPNCQGCGIGSAQYAYVLELFREEGMAYAMVGTGLDEAHAPARAAYDRVGFELMIPMGRYYRKL</sequence>
<dbReference type="InterPro" id="IPR000182">
    <property type="entry name" value="GNAT_dom"/>
</dbReference>
<organism evidence="2">
    <name type="scientific">marine sediment metagenome</name>
    <dbReference type="NCBI Taxonomy" id="412755"/>
    <lineage>
        <taxon>unclassified sequences</taxon>
        <taxon>metagenomes</taxon>
        <taxon>ecological metagenomes</taxon>
    </lineage>
</organism>
<name>X1GZS2_9ZZZZ</name>
<dbReference type="AlphaFoldDB" id="X1GZS2"/>
<reference evidence="2" key="1">
    <citation type="journal article" date="2014" name="Front. Microbiol.">
        <title>High frequency of phylogenetically diverse reductive dehalogenase-homologous genes in deep subseafloor sedimentary metagenomes.</title>
        <authorList>
            <person name="Kawai M."/>
            <person name="Futagami T."/>
            <person name="Toyoda A."/>
            <person name="Takaki Y."/>
            <person name="Nishi S."/>
            <person name="Hori S."/>
            <person name="Arai W."/>
            <person name="Tsubouchi T."/>
            <person name="Morono Y."/>
            <person name="Uchiyama I."/>
            <person name="Ito T."/>
            <person name="Fujiyama A."/>
            <person name="Inagaki F."/>
            <person name="Takami H."/>
        </authorList>
    </citation>
    <scope>NUCLEOTIDE SEQUENCE</scope>
    <source>
        <strain evidence="2">Expedition CK06-06</strain>
    </source>
</reference>
<feature type="domain" description="N-acetyltransferase" evidence="1">
    <location>
        <begin position="5"/>
        <end position="164"/>
    </location>
</feature>
<dbReference type="GO" id="GO:0016747">
    <property type="term" value="F:acyltransferase activity, transferring groups other than amino-acyl groups"/>
    <property type="evidence" value="ECO:0007669"/>
    <property type="project" value="InterPro"/>
</dbReference>
<dbReference type="PANTHER" id="PTHR43072">
    <property type="entry name" value="N-ACETYLTRANSFERASE"/>
    <property type="match status" value="1"/>
</dbReference>
<dbReference type="InterPro" id="IPR016181">
    <property type="entry name" value="Acyl_CoA_acyltransferase"/>
</dbReference>
<dbReference type="Gene3D" id="3.40.630.30">
    <property type="match status" value="1"/>
</dbReference>
<dbReference type="PROSITE" id="PS51186">
    <property type="entry name" value="GNAT"/>
    <property type="match status" value="1"/>
</dbReference>
<evidence type="ECO:0000313" key="2">
    <source>
        <dbReference type="EMBL" id="GAH38498.1"/>
    </source>
</evidence>
<dbReference type="Pfam" id="PF00583">
    <property type="entry name" value="Acetyltransf_1"/>
    <property type="match status" value="1"/>
</dbReference>
<dbReference type="CDD" id="cd04301">
    <property type="entry name" value="NAT_SF"/>
    <property type="match status" value="1"/>
</dbReference>